<keyword evidence="1" id="KW-0732">Signal</keyword>
<feature type="signal peptide" evidence="1">
    <location>
        <begin position="1"/>
        <end position="17"/>
    </location>
</feature>
<reference evidence="2" key="1">
    <citation type="submission" date="2017-08" db="EMBL/GenBank/DDBJ databases">
        <authorList>
            <person name="Polle J.E."/>
            <person name="Barry K."/>
            <person name="Cushman J."/>
            <person name="Schmutz J."/>
            <person name="Tran D."/>
            <person name="Hathwaick L.T."/>
            <person name="Yim W.C."/>
            <person name="Jenkins J."/>
            <person name="Mckie-Krisberg Z.M."/>
            <person name="Prochnik S."/>
            <person name="Lindquist E."/>
            <person name="Dockter R.B."/>
            <person name="Adam C."/>
            <person name="Molina H."/>
            <person name="Bunkerborg J."/>
            <person name="Jin E."/>
            <person name="Buchheim M."/>
            <person name="Magnuson J."/>
        </authorList>
    </citation>
    <scope>NUCLEOTIDE SEQUENCE</scope>
    <source>
        <strain evidence="2">CCAP 19/18</strain>
    </source>
</reference>
<protein>
    <recommendedName>
        <fullName evidence="4">Encoded protein</fullName>
    </recommendedName>
</protein>
<proteinExistence type="predicted"/>
<dbReference type="EMBL" id="MU070331">
    <property type="protein sequence ID" value="KAF5828263.1"/>
    <property type="molecule type" value="Genomic_DNA"/>
</dbReference>
<organism evidence="2 3">
    <name type="scientific">Dunaliella salina</name>
    <name type="common">Green alga</name>
    <name type="synonym">Protococcus salinus</name>
    <dbReference type="NCBI Taxonomy" id="3046"/>
    <lineage>
        <taxon>Eukaryota</taxon>
        <taxon>Viridiplantae</taxon>
        <taxon>Chlorophyta</taxon>
        <taxon>core chlorophytes</taxon>
        <taxon>Chlorophyceae</taxon>
        <taxon>CS clade</taxon>
        <taxon>Chlamydomonadales</taxon>
        <taxon>Dunaliellaceae</taxon>
        <taxon>Dunaliella</taxon>
    </lineage>
</organism>
<name>A0ABQ7G0Y7_DUNSA</name>
<gene>
    <name evidence="2" type="ORF">DUNSADRAFT_17871</name>
</gene>
<accession>A0ABQ7G0Y7</accession>
<evidence type="ECO:0000256" key="1">
    <source>
        <dbReference type="SAM" id="SignalP"/>
    </source>
</evidence>
<dbReference type="Proteomes" id="UP000815325">
    <property type="component" value="Unassembled WGS sequence"/>
</dbReference>
<evidence type="ECO:0008006" key="4">
    <source>
        <dbReference type="Google" id="ProtNLM"/>
    </source>
</evidence>
<evidence type="ECO:0000313" key="3">
    <source>
        <dbReference type="Proteomes" id="UP000815325"/>
    </source>
</evidence>
<comment type="caution">
    <text evidence="2">The sequence shown here is derived from an EMBL/GenBank/DDBJ whole genome shotgun (WGS) entry which is preliminary data.</text>
</comment>
<feature type="chain" id="PRO_5046809905" description="Encoded protein" evidence="1">
    <location>
        <begin position="18"/>
        <end position="176"/>
    </location>
</feature>
<evidence type="ECO:0000313" key="2">
    <source>
        <dbReference type="EMBL" id="KAF5828263.1"/>
    </source>
</evidence>
<sequence length="176" mass="18909">MGALLVALCAVSKNCKGAEPTVAWVAVEGTITQWCRSLELMCLALHVCGSRTLIDAQSCTSMGCLHRCTWPCAHGLFALMCLVCACMHALFELMPGPAQVRGVALMLVLAAIHMCASCSRALSSLNAPPPGRAMRRLALVVQFFFFFLEKPGAETCFPTQIIAACRKFCSGVMYNA</sequence>
<keyword evidence="3" id="KW-1185">Reference proteome</keyword>